<dbReference type="Pfam" id="PF14690">
    <property type="entry name" value="Zn_ribbon_ISL3"/>
    <property type="match status" value="1"/>
</dbReference>
<dbReference type="Proteomes" id="UP000297385">
    <property type="component" value="Unassembled WGS sequence"/>
</dbReference>
<sequence length="92" mass="10626">MHGTRRHAGSALKKTACEGCGRRCSIHDRRVRRVRDLPNGDVRIYLEFEARRVRGRCDGSVKGERLSFLATNPHYTKPQVYRVLFTRISDLV</sequence>
<feature type="domain" description="Transposase IS204/IS1001/IS1096/IS1165 zinc-finger" evidence="1">
    <location>
        <begin position="14"/>
        <end position="54"/>
    </location>
</feature>
<accession>A0A4Y8MH25</accession>
<gene>
    <name evidence="2" type="ORF">E2553_44675</name>
</gene>
<organism evidence="2 3">
    <name type="scientific">Paraburkholderia dipogonis</name>
    <dbReference type="NCBI Taxonomy" id="1211383"/>
    <lineage>
        <taxon>Bacteria</taxon>
        <taxon>Pseudomonadati</taxon>
        <taxon>Pseudomonadota</taxon>
        <taxon>Betaproteobacteria</taxon>
        <taxon>Burkholderiales</taxon>
        <taxon>Burkholderiaceae</taxon>
        <taxon>Paraburkholderia</taxon>
    </lineage>
</organism>
<protein>
    <recommendedName>
        <fullName evidence="1">Transposase IS204/IS1001/IS1096/IS1165 zinc-finger domain-containing protein</fullName>
    </recommendedName>
</protein>
<evidence type="ECO:0000259" key="1">
    <source>
        <dbReference type="Pfam" id="PF14690"/>
    </source>
</evidence>
<dbReference type="InterPro" id="IPR029261">
    <property type="entry name" value="Transposase_Znf"/>
</dbReference>
<evidence type="ECO:0000313" key="3">
    <source>
        <dbReference type="Proteomes" id="UP000297385"/>
    </source>
</evidence>
<proteinExistence type="predicted"/>
<dbReference type="AlphaFoldDB" id="A0A4Y8MH25"/>
<dbReference type="EMBL" id="SNVI01000008">
    <property type="protein sequence ID" value="TFE36757.1"/>
    <property type="molecule type" value="Genomic_DNA"/>
</dbReference>
<reference evidence="2 3" key="1">
    <citation type="submission" date="2019-03" db="EMBL/GenBank/DDBJ databases">
        <title>Complete Genome Sequence of Paraburkholderia dipogonis ICMP 19430T, a Nitrogen-fixing Symbiont of the South African Invasive Legume Dipogon lignosus in New Zealand.</title>
        <authorList>
            <person name="De Meyer S.E."/>
        </authorList>
    </citation>
    <scope>NUCLEOTIDE SEQUENCE [LARGE SCALE GENOMIC DNA]</scope>
    <source>
        <strain evidence="2 3">ICMP 19430</strain>
    </source>
</reference>
<name>A0A4Y8MH25_9BURK</name>
<evidence type="ECO:0000313" key="2">
    <source>
        <dbReference type="EMBL" id="TFE36757.1"/>
    </source>
</evidence>
<comment type="caution">
    <text evidence="2">The sequence shown here is derived from an EMBL/GenBank/DDBJ whole genome shotgun (WGS) entry which is preliminary data.</text>
</comment>